<dbReference type="RefSeq" id="WP_075443091.1">
    <property type="nucleotide sequence ID" value="NZ_FOQK01000009.1"/>
</dbReference>
<sequence>MATENVAKFFEQLAQDAVLAEKLNNLDKAFAETNDTSADDAAMREKAAEAIVLPLAKEIGLPFTLAELKTYEHEQLKKMTLAYDELEQVAAAGRPHNTGKRKSTSEGFNACAFLGVGLGKTKKNGKTAFCIFLGGSNGPIAGC</sequence>
<accession>A0A1I3E9Z2</accession>
<name>A0A1I3E9Z2_SELRU</name>
<organism evidence="1 2">
    <name type="scientific">Selenomonas ruminantium</name>
    <dbReference type="NCBI Taxonomy" id="971"/>
    <lineage>
        <taxon>Bacteria</taxon>
        <taxon>Bacillati</taxon>
        <taxon>Bacillota</taxon>
        <taxon>Negativicutes</taxon>
        <taxon>Selenomonadales</taxon>
        <taxon>Selenomonadaceae</taxon>
        <taxon>Selenomonas</taxon>
    </lineage>
</organism>
<proteinExistence type="predicted"/>
<reference evidence="1 2" key="1">
    <citation type="submission" date="2016-10" db="EMBL/GenBank/DDBJ databases">
        <authorList>
            <person name="de Groot N.N."/>
        </authorList>
    </citation>
    <scope>NUCLEOTIDE SEQUENCE [LARGE SCALE GENOMIC DNA]</scope>
    <source>
        <strain evidence="1 2">Z108</strain>
    </source>
</reference>
<dbReference type="OrthoDB" id="5458396at2"/>
<protein>
    <recommendedName>
        <fullName evidence="3">Nif11 domain-containing protein</fullName>
    </recommendedName>
</protein>
<evidence type="ECO:0008006" key="3">
    <source>
        <dbReference type="Google" id="ProtNLM"/>
    </source>
</evidence>
<gene>
    <name evidence="1" type="ORF">SAMN04487861_10976</name>
</gene>
<evidence type="ECO:0000313" key="1">
    <source>
        <dbReference type="EMBL" id="SFH95709.1"/>
    </source>
</evidence>
<dbReference type="AlphaFoldDB" id="A0A1I3E9Z2"/>
<dbReference type="Proteomes" id="UP000183639">
    <property type="component" value="Unassembled WGS sequence"/>
</dbReference>
<evidence type="ECO:0000313" key="2">
    <source>
        <dbReference type="Proteomes" id="UP000183639"/>
    </source>
</evidence>
<dbReference type="EMBL" id="FOQK01000009">
    <property type="protein sequence ID" value="SFH95709.1"/>
    <property type="molecule type" value="Genomic_DNA"/>
</dbReference>